<dbReference type="GeneID" id="4837105"/>
<dbReference type="EMBL" id="CP000496">
    <property type="protein sequence ID" value="ABN65212.2"/>
    <property type="molecule type" value="Genomic_DNA"/>
</dbReference>
<evidence type="ECO:0000259" key="2">
    <source>
        <dbReference type="Pfam" id="PF03399"/>
    </source>
</evidence>
<feature type="region of interest" description="Disordered" evidence="1">
    <location>
        <begin position="181"/>
        <end position="244"/>
    </location>
</feature>
<name>A3LQI4_PICST</name>
<keyword evidence="4" id="KW-1185">Reference proteome</keyword>
<dbReference type="InParanoid" id="A3LQI4"/>
<feature type="compositionally biased region" description="Low complexity" evidence="1">
    <location>
        <begin position="25"/>
        <end position="34"/>
    </location>
</feature>
<dbReference type="KEGG" id="pic:PICST_30329"/>
<dbReference type="Gene3D" id="1.25.40.990">
    <property type="match status" value="1"/>
</dbReference>
<dbReference type="InterPro" id="IPR045107">
    <property type="entry name" value="SAC3/GANP/THP3"/>
</dbReference>
<dbReference type="OrthoDB" id="199574at2759"/>
<organism evidence="3 4">
    <name type="scientific">Scheffersomyces stipitis (strain ATCC 58785 / CBS 6054 / NBRC 10063 / NRRL Y-11545)</name>
    <name type="common">Yeast</name>
    <name type="synonym">Pichia stipitis</name>
    <dbReference type="NCBI Taxonomy" id="322104"/>
    <lineage>
        <taxon>Eukaryota</taxon>
        <taxon>Fungi</taxon>
        <taxon>Dikarya</taxon>
        <taxon>Ascomycota</taxon>
        <taxon>Saccharomycotina</taxon>
        <taxon>Pichiomycetes</taxon>
        <taxon>Debaryomycetaceae</taxon>
        <taxon>Scheffersomyces</taxon>
    </lineage>
</organism>
<feature type="region of interest" description="Disordered" evidence="1">
    <location>
        <begin position="83"/>
        <end position="109"/>
    </location>
</feature>
<dbReference type="Proteomes" id="UP000002258">
    <property type="component" value="Chromosome 2"/>
</dbReference>
<protein>
    <submittedName>
        <fullName evidence="3">Leucine permease transcriptional regulator</fullName>
    </submittedName>
</protein>
<dbReference type="Pfam" id="PF03399">
    <property type="entry name" value="SAC3_GANP"/>
    <property type="match status" value="1"/>
</dbReference>
<sequence length="531" mass="60450">MTGNKSRRSASKKLSHLIPNIDATSSSNGSVVKKSASKAKKSRHVQQLTGSGSSSPVKHVKGEYDVVIDTSKTNIDKKYRIPKLPSIGNTVPTSSHSSSSSKSEQSDNSLVSNAWPESLSHFVSTSFLRASHLDEVTKTQFNKQMQQLIEMAIAKNMLWSNDWMIQKIPILDGGVDLSLVSQESEPETGNGFAPSRSNSPAIHDYQALNTKRSADYESKERKKQRSERFQTVSSSPRPVKVSTSSSPVFVGISQALEKNYLRLTSEPKPEMVRPQDVLERSMDYVLAVYEANKIYSYIINQFKSIRQDLTVQHIKNDFTIYVYETNARISLQNRDLGEFNQCQSQLNYLYYMMRKSSTGSTNRFFASEVEFLAYRILYMMITNNHSEVFKLKLTLINNFSQFTRTAEEEDLFDFIELLFRLHQDIITEDFHDFFFSIKNLKSSAKLSLALATIRTYLFEKNRLRSLYLMTSSYKKLNTSFVKDELCFDDVDALITFLQRNKLTSIVSGTAQEVNCVVAKPMLVQIVNQPNF</sequence>
<feature type="non-terminal residue" evidence="3">
    <location>
        <position position="531"/>
    </location>
</feature>
<feature type="compositionally biased region" description="Polar residues" evidence="1">
    <location>
        <begin position="45"/>
        <end position="56"/>
    </location>
</feature>
<evidence type="ECO:0000313" key="4">
    <source>
        <dbReference type="Proteomes" id="UP000002258"/>
    </source>
</evidence>
<accession>A3LQI4</accession>
<feature type="region of interest" description="Disordered" evidence="1">
    <location>
        <begin position="1"/>
        <end position="62"/>
    </location>
</feature>
<feature type="compositionally biased region" description="Low complexity" evidence="1">
    <location>
        <begin position="94"/>
        <end position="109"/>
    </location>
</feature>
<dbReference type="FunCoup" id="A3LQI4">
    <property type="interactions" value="41"/>
</dbReference>
<feature type="compositionally biased region" description="Polar residues" evidence="1">
    <location>
        <begin position="229"/>
        <end position="244"/>
    </location>
</feature>
<dbReference type="AlphaFoldDB" id="A3LQI4"/>
<dbReference type="PANTHER" id="PTHR12436">
    <property type="entry name" value="80 KDA MCM3-ASSOCIATED PROTEIN"/>
    <property type="match status" value="1"/>
</dbReference>
<dbReference type="PANTHER" id="PTHR12436:SF4">
    <property type="entry name" value="LEUKOCYTE RECEPTOR CLUSTER MEMBER 8"/>
    <property type="match status" value="1"/>
</dbReference>
<dbReference type="GO" id="GO:0005634">
    <property type="term" value="C:nucleus"/>
    <property type="evidence" value="ECO:0007669"/>
    <property type="project" value="TreeGrafter"/>
</dbReference>
<feature type="domain" description="SAC3/GANP/THP3 conserved" evidence="2">
    <location>
        <begin position="258"/>
        <end position="503"/>
    </location>
</feature>
<proteinExistence type="predicted"/>
<feature type="compositionally biased region" description="Basic residues" evidence="1">
    <location>
        <begin position="1"/>
        <end position="15"/>
    </location>
</feature>
<evidence type="ECO:0000313" key="3">
    <source>
        <dbReference type="EMBL" id="ABN65212.2"/>
    </source>
</evidence>
<dbReference type="RefSeq" id="XP_001383241.2">
    <property type="nucleotide sequence ID" value="XM_001383204.1"/>
</dbReference>
<reference evidence="3 4" key="1">
    <citation type="journal article" date="2007" name="Nat. Biotechnol.">
        <title>Genome sequence of the lignocellulose-bioconverting and xylose-fermenting yeast Pichia stipitis.</title>
        <authorList>
            <person name="Jeffries T.W."/>
            <person name="Grigoriev I.V."/>
            <person name="Grimwood J."/>
            <person name="Laplaza J.M."/>
            <person name="Aerts A."/>
            <person name="Salamov A."/>
            <person name="Schmutz J."/>
            <person name="Lindquist E."/>
            <person name="Dehal P."/>
            <person name="Shapiro H."/>
            <person name="Jin Y.S."/>
            <person name="Passoth V."/>
            <person name="Richardson P.M."/>
        </authorList>
    </citation>
    <scope>NUCLEOTIDE SEQUENCE [LARGE SCALE GENOMIC DNA]</scope>
    <source>
        <strain evidence="4">ATCC 58785 / CBS 6054 / NBRC 10063 / NRRL Y-11545</strain>
    </source>
</reference>
<evidence type="ECO:0000256" key="1">
    <source>
        <dbReference type="SAM" id="MobiDB-lite"/>
    </source>
</evidence>
<gene>
    <name evidence="3" type="primary">LPR1</name>
    <name evidence="3" type="ORF">PICST_30329</name>
</gene>
<dbReference type="STRING" id="322104.A3LQI4"/>
<dbReference type="OMA" id="FAQISEF"/>
<dbReference type="InterPro" id="IPR005062">
    <property type="entry name" value="SAC3/GANP/THP3_conserved"/>
</dbReference>
<dbReference type="eggNOG" id="KOG1861">
    <property type="taxonomic scope" value="Eukaryota"/>
</dbReference>
<dbReference type="HOGENOM" id="CLU_015513_4_1_1"/>
<feature type="compositionally biased region" description="Basic residues" evidence="1">
    <location>
        <begin position="35"/>
        <end position="44"/>
    </location>
</feature>